<dbReference type="AlphaFoldDB" id="A0A812PHP5"/>
<gene>
    <name evidence="1" type="primary">Gpr107</name>
    <name evidence="1" type="ORF">SNAT2548_LOCUS18459</name>
</gene>
<name>A0A812PHP5_9DINO</name>
<sequence>MPLPAVVSSSNTASHNLQYQHQWHPRYNWAGMAKVWCLAYLCMYSADAVQVQVNFQMSNNIASWLVSDFGLDVGGHIAMDLTNSQPANDTYVLILTRSQLLEWRDADADLAILVPLSEKAPRPLNSFLVSAYRANLREHLRGYFRAEEATGGRDRYNIVIMSATKSPLAIRGTLTLENPNGQQLSVQVGAVTSRKAELLTRCGMLSCFWQDVEVPKTLLVAGNVYFAAAPHLSDSFVWGTCYSQVSSFILCESSTR</sequence>
<evidence type="ECO:0000313" key="1">
    <source>
        <dbReference type="EMBL" id="CAE7350622.1"/>
    </source>
</evidence>
<accession>A0A812PHP5</accession>
<dbReference type="Proteomes" id="UP000604046">
    <property type="component" value="Unassembled WGS sequence"/>
</dbReference>
<evidence type="ECO:0000313" key="2">
    <source>
        <dbReference type="Proteomes" id="UP000604046"/>
    </source>
</evidence>
<dbReference type="EMBL" id="CAJNDS010002146">
    <property type="protein sequence ID" value="CAE7350622.1"/>
    <property type="molecule type" value="Genomic_DNA"/>
</dbReference>
<comment type="caution">
    <text evidence="1">The sequence shown here is derived from an EMBL/GenBank/DDBJ whole genome shotgun (WGS) entry which is preliminary data.</text>
</comment>
<dbReference type="OrthoDB" id="446247at2759"/>
<reference evidence="1" key="1">
    <citation type="submission" date="2021-02" db="EMBL/GenBank/DDBJ databases">
        <authorList>
            <person name="Dougan E. K."/>
            <person name="Rhodes N."/>
            <person name="Thang M."/>
            <person name="Chan C."/>
        </authorList>
    </citation>
    <scope>NUCLEOTIDE SEQUENCE</scope>
</reference>
<proteinExistence type="predicted"/>
<protein>
    <submittedName>
        <fullName evidence="1">Gpr107 protein</fullName>
    </submittedName>
</protein>
<keyword evidence="2" id="KW-1185">Reference proteome</keyword>
<organism evidence="1 2">
    <name type="scientific">Symbiodinium natans</name>
    <dbReference type="NCBI Taxonomy" id="878477"/>
    <lineage>
        <taxon>Eukaryota</taxon>
        <taxon>Sar</taxon>
        <taxon>Alveolata</taxon>
        <taxon>Dinophyceae</taxon>
        <taxon>Suessiales</taxon>
        <taxon>Symbiodiniaceae</taxon>
        <taxon>Symbiodinium</taxon>
    </lineage>
</organism>